<evidence type="ECO:0000259" key="1">
    <source>
        <dbReference type="Pfam" id="PF05050"/>
    </source>
</evidence>
<feature type="domain" description="Methyltransferase FkbM" evidence="1">
    <location>
        <begin position="48"/>
        <end position="174"/>
    </location>
</feature>
<dbReference type="RefSeq" id="WP_214385402.1">
    <property type="nucleotide sequence ID" value="NZ_JAFLWW010000001.1"/>
</dbReference>
<evidence type="ECO:0000313" key="3">
    <source>
        <dbReference type="Proteomes" id="UP001138921"/>
    </source>
</evidence>
<dbReference type="PANTHER" id="PTHR34203">
    <property type="entry name" value="METHYLTRANSFERASE, FKBM FAMILY PROTEIN"/>
    <property type="match status" value="1"/>
</dbReference>
<dbReference type="InterPro" id="IPR052514">
    <property type="entry name" value="SAM-dependent_MTase"/>
</dbReference>
<dbReference type="Gene3D" id="3.40.50.150">
    <property type="entry name" value="Vaccinia Virus protein VP39"/>
    <property type="match status" value="1"/>
</dbReference>
<keyword evidence="2" id="KW-0808">Transferase</keyword>
<dbReference type="GO" id="GO:0008168">
    <property type="term" value="F:methyltransferase activity"/>
    <property type="evidence" value="ECO:0007669"/>
    <property type="project" value="UniProtKB-KW"/>
</dbReference>
<dbReference type="SUPFAM" id="SSF53335">
    <property type="entry name" value="S-adenosyl-L-methionine-dependent methyltransferases"/>
    <property type="match status" value="1"/>
</dbReference>
<dbReference type="Pfam" id="PF05050">
    <property type="entry name" value="Methyltransf_21"/>
    <property type="match status" value="1"/>
</dbReference>
<dbReference type="InterPro" id="IPR029063">
    <property type="entry name" value="SAM-dependent_MTases_sf"/>
</dbReference>
<dbReference type="EMBL" id="JAFLWW010000001">
    <property type="protein sequence ID" value="MBT1154299.1"/>
    <property type="molecule type" value="Genomic_DNA"/>
</dbReference>
<reference evidence="2" key="2">
    <citation type="submission" date="2021-03" db="EMBL/GenBank/DDBJ databases">
        <authorList>
            <person name="Artuso I."/>
            <person name="Turrini P."/>
            <person name="Pirolo M."/>
            <person name="Lugli G.A."/>
            <person name="Ventura M."/>
            <person name="Visca P."/>
        </authorList>
    </citation>
    <scope>NUCLEOTIDE SEQUENCE</scope>
    <source>
        <strain evidence="2">LMG 26462</strain>
    </source>
</reference>
<comment type="caution">
    <text evidence="2">The sequence shown here is derived from an EMBL/GenBank/DDBJ whole genome shotgun (WGS) entry which is preliminary data.</text>
</comment>
<evidence type="ECO:0000313" key="2">
    <source>
        <dbReference type="EMBL" id="MBT1154299.1"/>
    </source>
</evidence>
<dbReference type="NCBIfam" id="TIGR01444">
    <property type="entry name" value="fkbM_fam"/>
    <property type="match status" value="1"/>
</dbReference>
<dbReference type="AlphaFoldDB" id="A0A9X1A6S7"/>
<gene>
    <name evidence="2" type="ORF">J1C56_01705</name>
</gene>
<dbReference type="Proteomes" id="UP001138921">
    <property type="component" value="Unassembled WGS sequence"/>
</dbReference>
<keyword evidence="2" id="KW-0489">Methyltransferase</keyword>
<dbReference type="GO" id="GO:0032259">
    <property type="term" value="P:methylation"/>
    <property type="evidence" value="ECO:0007669"/>
    <property type="project" value="UniProtKB-KW"/>
</dbReference>
<name>A0A9X1A6S7_9HYPH</name>
<keyword evidence="3" id="KW-1185">Reference proteome</keyword>
<sequence length="219" mass="25000">MFSESYPEFMLRWHLYRRWKRPPNPTRKAEFTFYQLMNSSPRDGLFIDLGANVGDVTSRALGYGMRVIAFEPDPVARKVLVERFGANDRVTIIPKAVGATARKAVFYQRPDIANVGKTQSSSLLETHEHTSGSKLEVEVIDLVQFLRDLREPISVIKMDIEGAEVECLEAIFDAGLYHNVGGMLVETHDRLFPHLSERLDRIRDRIAAERLSHISLDWG</sequence>
<accession>A0A9X1A6S7</accession>
<organism evidence="2 3">
    <name type="scientific">Aminobacter anthyllidis</name>
    <dbReference type="NCBI Taxonomy" id="1035067"/>
    <lineage>
        <taxon>Bacteria</taxon>
        <taxon>Pseudomonadati</taxon>
        <taxon>Pseudomonadota</taxon>
        <taxon>Alphaproteobacteria</taxon>
        <taxon>Hyphomicrobiales</taxon>
        <taxon>Phyllobacteriaceae</taxon>
        <taxon>Aminobacter</taxon>
    </lineage>
</organism>
<reference evidence="2" key="1">
    <citation type="journal article" date="2021" name="Microorganisms">
        <title>Phylogenomic Reconstruction and Metabolic Potential of the Genus Aminobacter.</title>
        <authorList>
            <person name="Artuso I."/>
            <person name="Turrini P."/>
            <person name="Pirolo M."/>
            <person name="Lugli G.A."/>
            <person name="Ventura M."/>
            <person name="Visca P."/>
        </authorList>
    </citation>
    <scope>NUCLEOTIDE SEQUENCE</scope>
    <source>
        <strain evidence="2">LMG 26462</strain>
    </source>
</reference>
<proteinExistence type="predicted"/>
<dbReference type="InterPro" id="IPR006342">
    <property type="entry name" value="FkbM_mtfrase"/>
</dbReference>
<dbReference type="PANTHER" id="PTHR34203:SF15">
    <property type="entry name" value="SLL1173 PROTEIN"/>
    <property type="match status" value="1"/>
</dbReference>
<protein>
    <submittedName>
        <fullName evidence="2">FkbM family methyltransferase</fullName>
    </submittedName>
</protein>